<dbReference type="Pfam" id="PF03456">
    <property type="entry name" value="uDENN"/>
    <property type="match status" value="1"/>
</dbReference>
<proteinExistence type="predicted"/>
<dbReference type="InterPro" id="IPR001194">
    <property type="entry name" value="cDENN_dom"/>
</dbReference>
<evidence type="ECO:0000259" key="2">
    <source>
        <dbReference type="PROSITE" id="PS50211"/>
    </source>
</evidence>
<gene>
    <name evidence="4" type="primary">LOC140013554</name>
</gene>
<sequence length="816" mass="91205">METKEEDGGCQEEWPTSPMRALEDAVRVAGEALQGVYSSKLSLPPLSPGGLVHRRTRSEILTSFQKRSNSFQRLKSHMQRALRWGSNSGEQSLSPPFNPEILANQKRQWCQVKSKSLDYKRYKEPTSLFEHFIIAGLHPDTNLEVVEDAFSKRRKWELEMEKSDILDFRMMQNRGPPVPTLEPQIIYAYPPGKRLPLRSKELAAFCFPSGVKAHLLKRTPSFTDLNKLVYGQEHLSRDDLSFIFSLKVADNATLYGVCLHVQEVVQRAPAICGGLSPLSQSSVGCSRFLVAAPRCYCLLTRVPFFELHYEMLNSVIAQGRLNRITRFVTELSLADYAPSASKSPYVNENSESPHYVTAGDWTATAIPVDHAVALTAAAAGIISDDEIPSSSSRWESFSTESVAASDASDHSQAKELDKDGGKSLERFDVDGSEGSDNHLDFEERTHMVYENSPTSDVGTCNGTRNRNVEHLESPESSFSSGRSIASDDDSDILFSNGTSLGEEMTPEWTKGNKNDLLQIVCNYHCRPLPPRGSEMVFQPLEHLQAIQYRRPPVSSLGINDELLDLQMHDIKEGVDVNLKLDAAEEAGALSIWTTATICRILSLENILALVTAVLLEKQVVVVCPNLGILSAVVLSLIPIIRPFQWQSLFLPILPDKMLDFLDAPVPFIVGVQHKPVNLKTRTSSLVHVNVVKDQVKMCNLPVLPRHKELISKLEPVHARLSGEDSIAQRHPVYKCNEVQAEVAAQFLAVMRHYLESLCSDLRSYSITNVQSNNDRVSILLKDSFIDSFQSRDQPFIKAVHGKRVWYNKKCDVHVVE</sequence>
<evidence type="ECO:0000313" key="4">
    <source>
        <dbReference type="RefSeq" id="XP_071918972.1"/>
    </source>
</evidence>
<dbReference type="Gene3D" id="3.40.50.11500">
    <property type="match status" value="1"/>
</dbReference>
<dbReference type="InterPro" id="IPR051942">
    <property type="entry name" value="DENN_domain_containing_2"/>
</dbReference>
<dbReference type="PANTHER" id="PTHR15288">
    <property type="entry name" value="DENN DOMAIN-CONTAINING PROTEIN 2"/>
    <property type="match status" value="1"/>
</dbReference>
<dbReference type="InterPro" id="IPR043153">
    <property type="entry name" value="DENN_C"/>
</dbReference>
<dbReference type="Pfam" id="PF02141">
    <property type="entry name" value="DENN"/>
    <property type="match status" value="1"/>
</dbReference>
<evidence type="ECO:0000313" key="3">
    <source>
        <dbReference type="Proteomes" id="UP001652660"/>
    </source>
</evidence>
<protein>
    <submittedName>
        <fullName evidence="4">Uncharacterized protein isoform X1</fullName>
    </submittedName>
</protein>
<dbReference type="RefSeq" id="XP_071918972.1">
    <property type="nucleotide sequence ID" value="XM_072062871.1"/>
</dbReference>
<name>A0ABM4VHG3_COFAR</name>
<dbReference type="SMART" id="SM00799">
    <property type="entry name" value="DENN"/>
    <property type="match status" value="1"/>
</dbReference>
<feature type="compositionally biased region" description="Low complexity" evidence="1">
    <location>
        <begin position="386"/>
        <end position="401"/>
    </location>
</feature>
<reference evidence="4" key="2">
    <citation type="submission" date="2025-08" db="UniProtKB">
        <authorList>
            <consortium name="RefSeq"/>
        </authorList>
    </citation>
    <scope>IDENTIFICATION</scope>
    <source>
        <tissue evidence="4">Leaves</tissue>
    </source>
</reference>
<dbReference type="GeneID" id="140013554"/>
<accession>A0ABM4VHG3</accession>
<feature type="region of interest" description="Disordered" evidence="1">
    <location>
        <begin position="386"/>
        <end position="438"/>
    </location>
</feature>
<dbReference type="PANTHER" id="PTHR15288:SF0">
    <property type="entry name" value="UDENN DOMAIN-CONTAINING PROTEIN"/>
    <property type="match status" value="1"/>
</dbReference>
<organism evidence="3 4">
    <name type="scientific">Coffea arabica</name>
    <name type="common">Arabian coffee</name>
    <dbReference type="NCBI Taxonomy" id="13443"/>
    <lineage>
        <taxon>Eukaryota</taxon>
        <taxon>Viridiplantae</taxon>
        <taxon>Streptophyta</taxon>
        <taxon>Embryophyta</taxon>
        <taxon>Tracheophyta</taxon>
        <taxon>Spermatophyta</taxon>
        <taxon>Magnoliopsida</taxon>
        <taxon>eudicotyledons</taxon>
        <taxon>Gunneridae</taxon>
        <taxon>Pentapetalae</taxon>
        <taxon>asterids</taxon>
        <taxon>lamiids</taxon>
        <taxon>Gentianales</taxon>
        <taxon>Rubiaceae</taxon>
        <taxon>Ixoroideae</taxon>
        <taxon>Gardenieae complex</taxon>
        <taxon>Bertiereae - Coffeeae clade</taxon>
        <taxon>Coffeeae</taxon>
        <taxon>Coffea</taxon>
    </lineage>
</organism>
<keyword evidence="3" id="KW-1185">Reference proteome</keyword>
<dbReference type="InterPro" id="IPR037516">
    <property type="entry name" value="Tripartite_DENN"/>
</dbReference>
<reference evidence="3" key="1">
    <citation type="journal article" date="2025" name="Foods">
        <title>Unveiling the Microbial Signatures of Arabica Coffee Cherries: Insights into Ripeness Specific Diversity, Functional Traits, and Implications for Quality and Safety.</title>
        <authorList>
            <consortium name="RefSeq"/>
            <person name="Tenea G.N."/>
            <person name="Cifuentes V."/>
            <person name="Reyes P."/>
            <person name="Cevallos-Vallejos M."/>
        </authorList>
    </citation>
    <scope>NUCLEOTIDE SEQUENCE [LARGE SCALE GENOMIC DNA]</scope>
</reference>
<feature type="domain" description="UDENN" evidence="2">
    <location>
        <begin position="430"/>
        <end position="816"/>
    </location>
</feature>
<evidence type="ECO:0000256" key="1">
    <source>
        <dbReference type="SAM" id="MobiDB-lite"/>
    </source>
</evidence>
<dbReference type="InterPro" id="IPR005113">
    <property type="entry name" value="uDENN_dom"/>
</dbReference>
<dbReference type="Proteomes" id="UP001652660">
    <property type="component" value="Chromosome 1e"/>
</dbReference>
<feature type="compositionally biased region" description="Basic and acidic residues" evidence="1">
    <location>
        <begin position="407"/>
        <end position="438"/>
    </location>
</feature>
<dbReference type="Gene3D" id="3.30.450.200">
    <property type="match status" value="1"/>
</dbReference>
<dbReference type="PROSITE" id="PS50211">
    <property type="entry name" value="DENN"/>
    <property type="match status" value="1"/>
</dbReference>